<dbReference type="Pfam" id="PF21953">
    <property type="entry name" value="NadN_nucleosid_C"/>
    <property type="match status" value="1"/>
</dbReference>
<evidence type="ECO:0000259" key="2">
    <source>
        <dbReference type="Pfam" id="PF00149"/>
    </source>
</evidence>
<dbReference type="SUPFAM" id="SSF56300">
    <property type="entry name" value="Metallo-dependent phosphatases"/>
    <property type="match status" value="1"/>
</dbReference>
<evidence type="ECO:0000259" key="3">
    <source>
        <dbReference type="Pfam" id="PF21953"/>
    </source>
</evidence>
<dbReference type="STRING" id="1328760.A0A161TQB4"/>
<keyword evidence="5" id="KW-1185">Reference proteome</keyword>
<dbReference type="Proteomes" id="UP000076632">
    <property type="component" value="Unassembled WGS sequence"/>
</dbReference>
<dbReference type="Gene3D" id="3.60.21.10">
    <property type="match status" value="1"/>
</dbReference>
<dbReference type="PANTHER" id="PTHR11575">
    <property type="entry name" value="5'-NUCLEOTIDASE-RELATED"/>
    <property type="match status" value="1"/>
</dbReference>
<dbReference type="InterPro" id="IPR029052">
    <property type="entry name" value="Metallo-depent_PP-like"/>
</dbReference>
<dbReference type="GO" id="GO:0009166">
    <property type="term" value="P:nucleotide catabolic process"/>
    <property type="evidence" value="ECO:0007669"/>
    <property type="project" value="InterPro"/>
</dbReference>
<sequence length="669" mass="74162">MRAGHLLGLAPLALTALACDSCYGPQNNVVLTRNVRRMQPDAENATVLPRGPLEWGQINFLHTTDTHGWLEGHIKEQNYGADWGDFVSFTKHMKKKAKDMDVDLLLVDTGDLHDGAGLSDATSPDGAFSNPVFENIDYDLLTIGNHELYVSEVSYETFNGFAKVYGDRYLTSNVEILNPATGKFESLGAKYRYFTTEHGLRIMSFGVIFDFTGNSNASRITKAKDMVKQPWFLSAVNFTEPIDLFVLLGHNPPRTTAPTSTWGTIYSTIRKMRPDVPIQVFGGHTHVRDFVVYDTLGTGLESGRYCESLGWLSMSGINSTAFTGTQKPHGVPHPTTKPIAVNTTASANISGAATQDYGLKFSRRYLDWNRLTFTYHAAGSQKRAFDTPAGLRTTGEISAMRQQLNLTGLYGCAPQTYCQYCKPFGDPGNIYTLLTDALAATVVNQSRADVPRLVSTNTGSVRFDLAKGPFTYDDSFIVSPFINKFYYIPDVPYKFASQMLDLLNSGPYQKRDALTGTPEYGAMPKRDSCVDPPITHNHLESRSYPGGKLLRRQELTPGYTTTDDFGTNGDDTIHSVIPYYDVPIDFQANASFPTDGSEPETVDYVFTDFMLKFVLSAFQQLGANYTTSDVTYYMPQSFSTQTYLPEYAKTHWHKNMPNCPVGAGIGFSN</sequence>
<dbReference type="InterPro" id="IPR014485">
    <property type="entry name" value="Pesterase_C1039"/>
</dbReference>
<dbReference type="EMBL" id="KV407456">
    <property type="protein sequence ID" value="KZF24516.1"/>
    <property type="molecule type" value="Genomic_DNA"/>
</dbReference>
<feature type="domain" description="Calcineurin-like phosphoesterase" evidence="2">
    <location>
        <begin position="59"/>
        <end position="287"/>
    </location>
</feature>
<dbReference type="InterPro" id="IPR041823">
    <property type="entry name" value="YHR202W_N"/>
</dbReference>
<dbReference type="Gene3D" id="3.90.780.10">
    <property type="entry name" value="5'-Nucleotidase, C-terminal domain"/>
    <property type="match status" value="2"/>
</dbReference>
<dbReference type="FunCoup" id="A0A161TQB4">
    <property type="interactions" value="15"/>
</dbReference>
<gene>
    <name evidence="4" type="ORF">L228DRAFT_259722</name>
</gene>
<reference evidence="4 5" key="1">
    <citation type="journal article" date="2016" name="Fungal Biol.">
        <title>The genome of Xylona heveae provides a window into fungal endophytism.</title>
        <authorList>
            <person name="Gazis R."/>
            <person name="Kuo A."/>
            <person name="Riley R."/>
            <person name="LaButti K."/>
            <person name="Lipzen A."/>
            <person name="Lin J."/>
            <person name="Amirebrahimi M."/>
            <person name="Hesse C.N."/>
            <person name="Spatafora J.W."/>
            <person name="Henrissat B."/>
            <person name="Hainaut M."/>
            <person name="Grigoriev I.V."/>
            <person name="Hibbett D.S."/>
        </authorList>
    </citation>
    <scope>NUCLEOTIDE SEQUENCE [LARGE SCALE GENOMIC DNA]</scope>
    <source>
        <strain evidence="4 5">TC161</strain>
    </source>
</reference>
<dbReference type="AlphaFoldDB" id="A0A161TQB4"/>
<dbReference type="PANTHER" id="PTHR11575:SF22">
    <property type="entry name" value="ADL392WP"/>
    <property type="match status" value="1"/>
</dbReference>
<feature type="chain" id="PRO_5007827806" evidence="1">
    <location>
        <begin position="19"/>
        <end position="669"/>
    </location>
</feature>
<feature type="signal peptide" evidence="1">
    <location>
        <begin position="1"/>
        <end position="18"/>
    </location>
</feature>
<dbReference type="OMA" id="QTIGNHE"/>
<dbReference type="CDD" id="cd07407">
    <property type="entry name" value="MPP_YHR202W_N"/>
    <property type="match status" value="1"/>
</dbReference>
<protein>
    <submittedName>
        <fullName evidence="4">Calcineurin-like phosphoesterase</fullName>
    </submittedName>
</protein>
<name>A0A161TQB4_XYLHT</name>
<dbReference type="PIRSF" id="PIRSF017316">
    <property type="entry name" value="Pesterase_C1039"/>
    <property type="match status" value="1"/>
</dbReference>
<proteinExistence type="predicted"/>
<evidence type="ECO:0000313" key="5">
    <source>
        <dbReference type="Proteomes" id="UP000076632"/>
    </source>
</evidence>
<dbReference type="InParanoid" id="A0A161TQB4"/>
<dbReference type="InterPro" id="IPR036907">
    <property type="entry name" value="5'-Nucleotdase_C_sf"/>
</dbReference>
<dbReference type="InterPro" id="IPR006179">
    <property type="entry name" value="5_nucleotidase/apyrase"/>
</dbReference>
<evidence type="ECO:0000256" key="1">
    <source>
        <dbReference type="SAM" id="SignalP"/>
    </source>
</evidence>
<dbReference type="GO" id="GO:0005829">
    <property type="term" value="C:cytosol"/>
    <property type="evidence" value="ECO:0007669"/>
    <property type="project" value="TreeGrafter"/>
</dbReference>
<feature type="domain" description="Putative 5'-nucleotidase C-terminal" evidence="3">
    <location>
        <begin position="416"/>
        <end position="615"/>
    </location>
</feature>
<accession>A0A161TQB4</accession>
<dbReference type="OrthoDB" id="7722975at2759"/>
<dbReference type="GeneID" id="28899323"/>
<dbReference type="RefSeq" id="XP_018190071.1">
    <property type="nucleotide sequence ID" value="XM_018334186.1"/>
</dbReference>
<dbReference type="InterPro" id="IPR053828">
    <property type="entry name" value="Nucleosidase_C"/>
</dbReference>
<keyword evidence="1" id="KW-0732">Signal</keyword>
<dbReference type="GO" id="GO:0016787">
    <property type="term" value="F:hydrolase activity"/>
    <property type="evidence" value="ECO:0007669"/>
    <property type="project" value="InterPro"/>
</dbReference>
<organism evidence="4 5">
    <name type="scientific">Xylona heveae (strain CBS 132557 / TC161)</name>
    <dbReference type="NCBI Taxonomy" id="1328760"/>
    <lineage>
        <taxon>Eukaryota</taxon>
        <taxon>Fungi</taxon>
        <taxon>Dikarya</taxon>
        <taxon>Ascomycota</taxon>
        <taxon>Pezizomycotina</taxon>
        <taxon>Xylonomycetes</taxon>
        <taxon>Xylonales</taxon>
        <taxon>Xylonaceae</taxon>
        <taxon>Xylona</taxon>
    </lineage>
</organism>
<dbReference type="InterPro" id="IPR004843">
    <property type="entry name" value="Calcineurin-like_PHP"/>
</dbReference>
<dbReference type="SUPFAM" id="SSF55816">
    <property type="entry name" value="5'-nucleotidase (syn. UDP-sugar hydrolase), C-terminal domain"/>
    <property type="match status" value="1"/>
</dbReference>
<dbReference type="Pfam" id="PF00149">
    <property type="entry name" value="Metallophos"/>
    <property type="match status" value="1"/>
</dbReference>
<evidence type="ECO:0000313" key="4">
    <source>
        <dbReference type="EMBL" id="KZF24516.1"/>
    </source>
</evidence>
<dbReference type="PROSITE" id="PS51257">
    <property type="entry name" value="PROKAR_LIPOPROTEIN"/>
    <property type="match status" value="1"/>
</dbReference>